<dbReference type="InterPro" id="IPR011628">
    <property type="entry name" value="Cleaved_adhesin"/>
</dbReference>
<evidence type="ECO:0000259" key="1">
    <source>
        <dbReference type="Pfam" id="PF07675"/>
    </source>
</evidence>
<reference evidence="2" key="1">
    <citation type="submission" date="2018-05" db="EMBL/GenBank/DDBJ databases">
        <authorList>
            <person name="Lanie J.A."/>
            <person name="Ng W.-L."/>
            <person name="Kazmierczak K.M."/>
            <person name="Andrzejewski T.M."/>
            <person name="Davidsen T.M."/>
            <person name="Wayne K.J."/>
            <person name="Tettelin H."/>
            <person name="Glass J.I."/>
            <person name="Rusch D."/>
            <person name="Podicherti R."/>
            <person name="Tsui H.-C.T."/>
            <person name="Winkler M.E."/>
        </authorList>
    </citation>
    <scope>NUCLEOTIDE SEQUENCE</scope>
</reference>
<name>A0A382DV43_9ZZZZ</name>
<proteinExistence type="predicted"/>
<feature type="non-terminal residue" evidence="2">
    <location>
        <position position="1"/>
    </location>
</feature>
<dbReference type="InterPro" id="IPR013783">
    <property type="entry name" value="Ig-like_fold"/>
</dbReference>
<gene>
    <name evidence="2" type="ORF">METZ01_LOCUS195154</name>
</gene>
<dbReference type="SUPFAM" id="SSF49464">
    <property type="entry name" value="Carboxypeptidase regulatory domain-like"/>
    <property type="match status" value="1"/>
</dbReference>
<dbReference type="InterPro" id="IPR008969">
    <property type="entry name" value="CarboxyPept-like_regulatory"/>
</dbReference>
<dbReference type="EMBL" id="UINC01041266">
    <property type="protein sequence ID" value="SVB42300.1"/>
    <property type="molecule type" value="Genomic_DNA"/>
</dbReference>
<evidence type="ECO:0000313" key="2">
    <source>
        <dbReference type="EMBL" id="SVB42300.1"/>
    </source>
</evidence>
<dbReference type="Gene3D" id="2.60.40.10">
    <property type="entry name" value="Immunoglobulins"/>
    <property type="match status" value="2"/>
</dbReference>
<feature type="domain" description="Cleaved adhesin" evidence="1">
    <location>
        <begin position="261"/>
        <end position="332"/>
    </location>
</feature>
<protein>
    <recommendedName>
        <fullName evidence="1">Cleaved adhesin domain-containing protein</fullName>
    </recommendedName>
</protein>
<dbReference type="Pfam" id="PF07675">
    <property type="entry name" value="Cleaved_Adhesin"/>
    <property type="match status" value="1"/>
</dbReference>
<sequence>WEKATGTGNAYDGEYSAEFDSYESSVNGDTSAFILPAIEYTTTAIAAVEGALRFYMKKRGTEEFYVSHSTDNGNSWTKAFSDTTENYSTGIIGWVSVSINVPLGATYIFKMVGKGNRQSVAGDIYVDQLSFVEVPPTPELSLIYSSIGYMPQILGETTGNTRFNVGTNSGSAALVIDSISTANADFSVLLSAEITNNTIEPGGNVDLDMLWSPSVFGLKKTNAIIYHNADTSPDTIAFSGEAGRSYVSFDENDDSQGAAFSGSLPWQWQNIDLDGDGNAWLFNYSYYGPGYTGSPLGYYARSAGGGERLETRTLIPQTGDSLIFYYNSSNSADSGYIYIQAKILGTNTGFVSLDSVRLSGYSNQRAAMSLAHYAGDSIVVALQDDHTYNSYNYHRVDDMLMSTYEIANTSVFVLGLDTLELSTPPTIGTPPTTPASESVLLSNMGSVAMVVSSVVSDNSVFAATLANSTVEGEEETELTVTFSPSLGGVQTGNIILLHDGPSSPDTLYVIGDGGPATYVAGVVTGDDNSNPLDSVMVTVWGTGGVTYTNTAGEYGYYGSLQGLTGVGFEKEGYHNALFNVNLVD</sequence>
<dbReference type="AlphaFoldDB" id="A0A382DV43"/>
<feature type="non-terminal residue" evidence="2">
    <location>
        <position position="584"/>
    </location>
</feature>
<organism evidence="2">
    <name type="scientific">marine metagenome</name>
    <dbReference type="NCBI Taxonomy" id="408172"/>
    <lineage>
        <taxon>unclassified sequences</taxon>
        <taxon>metagenomes</taxon>
        <taxon>ecological metagenomes</taxon>
    </lineage>
</organism>
<accession>A0A382DV43</accession>